<accession>A0A841FP64</accession>
<feature type="transmembrane region" description="Helical" evidence="2">
    <location>
        <begin position="218"/>
        <end position="241"/>
    </location>
</feature>
<reference evidence="4 5" key="1">
    <citation type="submission" date="2020-08" db="EMBL/GenBank/DDBJ databases">
        <title>Genomic Encyclopedia of Type Strains, Phase IV (KMG-IV): sequencing the most valuable type-strain genomes for metagenomic binning, comparative biology and taxonomic classification.</title>
        <authorList>
            <person name="Goeker M."/>
        </authorList>
    </citation>
    <scope>NUCLEOTIDE SEQUENCE [LARGE SCALE GENOMIC DNA]</scope>
    <source>
        <strain evidence="4 5">YIM 65646</strain>
    </source>
</reference>
<feature type="transmembrane region" description="Helical" evidence="2">
    <location>
        <begin position="128"/>
        <end position="150"/>
    </location>
</feature>
<sequence length="296" mass="29332">MTATTVPATGAHPVLLAVTGAAATSASAALIKLSGANPGTAAFLRCALALTVLVPLAVAEHRRRGPRRARVVAADLAAGVLLGVDFVFFSVSIAEVGASIATVLISVQVIVFPLLAWRGGGPRPTTGFLFTIPVMLTGVAIAGGALGGSAPGGDPVTGIAAGTAAGVAYAGYLHLTRRSGAAGHTIAPVAISTTAAAATAGIFGGLLTGIHLPDDPAAWAWLATLALIGQVLAWILVTAALPRLTPGVGASLMLLQPVLAFGFGLAIGERPTLVQVGGCVLVIAAVSVVTRTRRRS</sequence>
<dbReference type="InterPro" id="IPR000620">
    <property type="entry name" value="EamA_dom"/>
</dbReference>
<dbReference type="Pfam" id="PF00892">
    <property type="entry name" value="EamA"/>
    <property type="match status" value="2"/>
</dbReference>
<feature type="domain" description="EamA" evidence="3">
    <location>
        <begin position="14"/>
        <end position="141"/>
    </location>
</feature>
<evidence type="ECO:0000256" key="2">
    <source>
        <dbReference type="SAM" id="Phobius"/>
    </source>
</evidence>
<name>A0A841FP64_9ACTN</name>
<organism evidence="4 5">
    <name type="scientific">Phytomonospora endophytica</name>
    <dbReference type="NCBI Taxonomy" id="714109"/>
    <lineage>
        <taxon>Bacteria</taxon>
        <taxon>Bacillati</taxon>
        <taxon>Actinomycetota</taxon>
        <taxon>Actinomycetes</taxon>
        <taxon>Micromonosporales</taxon>
        <taxon>Micromonosporaceae</taxon>
        <taxon>Phytomonospora</taxon>
    </lineage>
</organism>
<dbReference type="PANTHER" id="PTHR22911">
    <property type="entry name" value="ACYL-MALONYL CONDENSING ENZYME-RELATED"/>
    <property type="match status" value="1"/>
</dbReference>
<feature type="transmembrane region" description="Helical" evidence="2">
    <location>
        <begin position="248"/>
        <end position="267"/>
    </location>
</feature>
<evidence type="ECO:0000313" key="4">
    <source>
        <dbReference type="EMBL" id="MBB6033740.1"/>
    </source>
</evidence>
<gene>
    <name evidence="4" type="ORF">HNR73_001590</name>
</gene>
<dbReference type="Proteomes" id="UP000548476">
    <property type="component" value="Unassembled WGS sequence"/>
</dbReference>
<evidence type="ECO:0000256" key="1">
    <source>
        <dbReference type="ARBA" id="ARBA00007362"/>
    </source>
</evidence>
<keyword evidence="5" id="KW-1185">Reference proteome</keyword>
<feature type="transmembrane region" description="Helical" evidence="2">
    <location>
        <begin position="156"/>
        <end position="175"/>
    </location>
</feature>
<dbReference type="EMBL" id="JACHGT010000003">
    <property type="protein sequence ID" value="MBB6033740.1"/>
    <property type="molecule type" value="Genomic_DNA"/>
</dbReference>
<feature type="transmembrane region" description="Helical" evidence="2">
    <location>
        <begin position="273"/>
        <end position="290"/>
    </location>
</feature>
<keyword evidence="2" id="KW-1133">Transmembrane helix</keyword>
<comment type="similarity">
    <text evidence="1">Belongs to the EamA transporter family.</text>
</comment>
<feature type="transmembrane region" description="Helical" evidence="2">
    <location>
        <begin position="71"/>
        <end position="91"/>
    </location>
</feature>
<keyword evidence="2" id="KW-0472">Membrane</keyword>
<feature type="transmembrane region" description="Helical" evidence="2">
    <location>
        <begin position="187"/>
        <end position="212"/>
    </location>
</feature>
<feature type="transmembrane region" description="Helical" evidence="2">
    <location>
        <begin position="97"/>
        <end position="116"/>
    </location>
</feature>
<evidence type="ECO:0000259" key="3">
    <source>
        <dbReference type="Pfam" id="PF00892"/>
    </source>
</evidence>
<dbReference type="GO" id="GO:0016020">
    <property type="term" value="C:membrane"/>
    <property type="evidence" value="ECO:0007669"/>
    <property type="project" value="InterPro"/>
</dbReference>
<feature type="domain" description="EamA" evidence="3">
    <location>
        <begin position="157"/>
        <end position="290"/>
    </location>
</feature>
<proteinExistence type="inferred from homology"/>
<comment type="caution">
    <text evidence="4">The sequence shown here is derived from an EMBL/GenBank/DDBJ whole genome shotgun (WGS) entry which is preliminary data.</text>
</comment>
<feature type="transmembrane region" description="Helical" evidence="2">
    <location>
        <begin position="38"/>
        <end position="59"/>
    </location>
</feature>
<dbReference type="InterPro" id="IPR037185">
    <property type="entry name" value="EmrE-like"/>
</dbReference>
<evidence type="ECO:0000313" key="5">
    <source>
        <dbReference type="Proteomes" id="UP000548476"/>
    </source>
</evidence>
<dbReference type="SUPFAM" id="SSF103481">
    <property type="entry name" value="Multidrug resistance efflux transporter EmrE"/>
    <property type="match status" value="2"/>
</dbReference>
<dbReference type="RefSeq" id="WP_203685830.1">
    <property type="nucleotide sequence ID" value="NZ_BONT01000013.1"/>
</dbReference>
<keyword evidence="2" id="KW-0812">Transmembrane</keyword>
<dbReference type="PANTHER" id="PTHR22911:SF79">
    <property type="entry name" value="MOBA-LIKE NTP TRANSFERASE DOMAIN-CONTAINING PROTEIN"/>
    <property type="match status" value="1"/>
</dbReference>
<dbReference type="AlphaFoldDB" id="A0A841FP64"/>
<protein>
    <submittedName>
        <fullName evidence="4">Drug/metabolite transporter (DMT)-like permease</fullName>
    </submittedName>
</protein>